<dbReference type="Proteomes" id="UP000254502">
    <property type="component" value="Unassembled WGS sequence"/>
</dbReference>
<gene>
    <name evidence="1" type="primary">carB_1</name>
    <name evidence="1" type="ORF">NCTC5664_02334</name>
</gene>
<sequence length="31" mass="3503">MKATGEVMAIGRTYEESLLKQFDHLSMVCIT</sequence>
<reference evidence="1 2" key="1">
    <citation type="submission" date="2018-06" db="EMBL/GenBank/DDBJ databases">
        <authorList>
            <consortium name="Pathogen Informatics"/>
            <person name="Doyle S."/>
        </authorList>
    </citation>
    <scope>NUCLEOTIDE SEQUENCE [LARGE SCALE GENOMIC DNA]</scope>
    <source>
        <strain evidence="1 2">NCTC5664</strain>
    </source>
</reference>
<proteinExistence type="predicted"/>
<name>A0A380E043_STAAU</name>
<dbReference type="EC" id="6.3.5.5" evidence="1"/>
<protein>
    <submittedName>
        <fullName evidence="1">Carbamoyl phosphate synthase large subunit</fullName>
        <ecNumber evidence="1">6.3.5.5</ecNumber>
    </submittedName>
</protein>
<dbReference type="AlphaFoldDB" id="A0A380E043"/>
<organism evidence="1 2">
    <name type="scientific">Staphylococcus aureus</name>
    <dbReference type="NCBI Taxonomy" id="1280"/>
    <lineage>
        <taxon>Bacteria</taxon>
        <taxon>Bacillati</taxon>
        <taxon>Bacillota</taxon>
        <taxon>Bacilli</taxon>
        <taxon>Bacillales</taxon>
        <taxon>Staphylococcaceae</taxon>
        <taxon>Staphylococcus</taxon>
    </lineage>
</organism>
<keyword evidence="1" id="KW-0436">Ligase</keyword>
<accession>A0A380E043</accession>
<evidence type="ECO:0000313" key="2">
    <source>
        <dbReference type="Proteomes" id="UP000254502"/>
    </source>
</evidence>
<dbReference type="EMBL" id="UHAQ01000003">
    <property type="protein sequence ID" value="SUK82488.1"/>
    <property type="molecule type" value="Genomic_DNA"/>
</dbReference>
<evidence type="ECO:0000313" key="1">
    <source>
        <dbReference type="EMBL" id="SUK82488.1"/>
    </source>
</evidence>
<dbReference type="GO" id="GO:0004088">
    <property type="term" value="F:carbamoyl-phosphate synthase (glutamine-hydrolyzing) activity"/>
    <property type="evidence" value="ECO:0007669"/>
    <property type="project" value="UniProtKB-EC"/>
</dbReference>